<dbReference type="EMBL" id="NFZW01000018">
    <property type="protein sequence ID" value="RFA33894.1"/>
    <property type="molecule type" value="Genomic_DNA"/>
</dbReference>
<dbReference type="AlphaFoldDB" id="A0A3E0WLR0"/>
<gene>
    <name evidence="2" type="ORF">CAL65_16195</name>
</gene>
<dbReference type="Proteomes" id="UP000256763">
    <property type="component" value="Unassembled WGS sequence"/>
</dbReference>
<dbReference type="RefSeq" id="WP_116303247.1">
    <property type="nucleotide sequence ID" value="NZ_NFZV01000019.1"/>
</dbReference>
<name>A0A3E0WLR0_9GAMM</name>
<dbReference type="OrthoDB" id="5784855at2"/>
<evidence type="ECO:0000313" key="2">
    <source>
        <dbReference type="EMBL" id="RFA33894.1"/>
    </source>
</evidence>
<reference evidence="3" key="1">
    <citation type="submission" date="2017-05" db="EMBL/GenBank/DDBJ databases">
        <authorList>
            <person name="Sharma S."/>
            <person name="Sidhu C."/>
            <person name="Pinnaka A.K."/>
        </authorList>
    </citation>
    <scope>NUCLEOTIDE SEQUENCE [LARGE SCALE GENOMIC DNA]</scope>
    <source>
        <strain evidence="3">AK93</strain>
    </source>
</reference>
<evidence type="ECO:0000313" key="3">
    <source>
        <dbReference type="Proteomes" id="UP000256763"/>
    </source>
</evidence>
<proteinExistence type="predicted"/>
<protein>
    <submittedName>
        <fullName evidence="2">Uncharacterized protein</fullName>
    </submittedName>
</protein>
<comment type="caution">
    <text evidence="2">The sequence shown here is derived from an EMBL/GenBank/DDBJ whole genome shotgun (WGS) entry which is preliminary data.</text>
</comment>
<organism evidence="2 3">
    <name type="scientific">Alkalilimnicola ehrlichii</name>
    <dbReference type="NCBI Taxonomy" id="351052"/>
    <lineage>
        <taxon>Bacteria</taxon>
        <taxon>Pseudomonadati</taxon>
        <taxon>Pseudomonadota</taxon>
        <taxon>Gammaproteobacteria</taxon>
        <taxon>Chromatiales</taxon>
        <taxon>Ectothiorhodospiraceae</taxon>
        <taxon>Alkalilimnicola</taxon>
    </lineage>
</organism>
<keyword evidence="3" id="KW-1185">Reference proteome</keyword>
<evidence type="ECO:0000256" key="1">
    <source>
        <dbReference type="SAM" id="MobiDB-lite"/>
    </source>
</evidence>
<feature type="region of interest" description="Disordered" evidence="1">
    <location>
        <begin position="1"/>
        <end position="20"/>
    </location>
</feature>
<sequence length="77" mass="8361">MSQGLRQLGTPDPQSRNSPICELGEEEVRAAAIEPGETSCFFNGEAFPQGSEVQSGAKVLRCDRGTWVETPPPEQQQ</sequence>
<accession>A0A3E0WLR0</accession>